<dbReference type="InterPro" id="IPR021812">
    <property type="entry name" value="DUF3391"/>
</dbReference>
<evidence type="ECO:0000313" key="3">
    <source>
        <dbReference type="Proteomes" id="UP000198512"/>
    </source>
</evidence>
<accession>A0ABY1B5X6</accession>
<comment type="caution">
    <text evidence="2">The sequence shown here is derived from an EMBL/GenBank/DDBJ whole genome shotgun (WGS) entry which is preliminary data.</text>
</comment>
<dbReference type="RefSeq" id="WP_069522418.1">
    <property type="nucleotide sequence ID" value="NZ_FOFP01000003.1"/>
</dbReference>
<dbReference type="PANTHER" id="PTHR43155:SF2">
    <property type="entry name" value="CYCLIC DI-GMP PHOSPHODIESTERASE PA4108"/>
    <property type="match status" value="1"/>
</dbReference>
<dbReference type="Gene3D" id="1.10.3210.10">
    <property type="entry name" value="Hypothetical protein af1432"/>
    <property type="match status" value="1"/>
</dbReference>
<organism evidence="2 3">
    <name type="scientific">Pseudomonas cuatrocienegasensis</name>
    <dbReference type="NCBI Taxonomy" id="543360"/>
    <lineage>
        <taxon>Bacteria</taxon>
        <taxon>Pseudomonadati</taxon>
        <taxon>Pseudomonadota</taxon>
        <taxon>Gammaproteobacteria</taxon>
        <taxon>Pseudomonadales</taxon>
        <taxon>Pseudomonadaceae</taxon>
        <taxon>Pseudomonas</taxon>
    </lineage>
</organism>
<dbReference type="PROSITE" id="PS51832">
    <property type="entry name" value="HD_GYP"/>
    <property type="match status" value="1"/>
</dbReference>
<dbReference type="InterPro" id="IPR006675">
    <property type="entry name" value="HDIG_dom"/>
</dbReference>
<name>A0ABY1B5X6_9PSED</name>
<dbReference type="InterPro" id="IPR003607">
    <property type="entry name" value="HD/PDEase_dom"/>
</dbReference>
<dbReference type="Pfam" id="PF13487">
    <property type="entry name" value="HD_5"/>
    <property type="match status" value="1"/>
</dbReference>
<proteinExistence type="predicted"/>
<protein>
    <submittedName>
        <fullName evidence="2">HDIG domain-containing protein</fullName>
    </submittedName>
</protein>
<dbReference type="Pfam" id="PF11871">
    <property type="entry name" value="DUF3391"/>
    <property type="match status" value="1"/>
</dbReference>
<dbReference type="PANTHER" id="PTHR43155">
    <property type="entry name" value="CYCLIC DI-GMP PHOSPHODIESTERASE PA4108-RELATED"/>
    <property type="match status" value="1"/>
</dbReference>
<dbReference type="SUPFAM" id="SSF109604">
    <property type="entry name" value="HD-domain/PDEase-like"/>
    <property type="match status" value="1"/>
</dbReference>
<feature type="domain" description="HD-GYP" evidence="1">
    <location>
        <begin position="143"/>
        <end position="338"/>
    </location>
</feature>
<dbReference type="Proteomes" id="UP000198512">
    <property type="component" value="Unassembled WGS sequence"/>
</dbReference>
<evidence type="ECO:0000259" key="1">
    <source>
        <dbReference type="PROSITE" id="PS51832"/>
    </source>
</evidence>
<dbReference type="InterPro" id="IPR037522">
    <property type="entry name" value="HD_GYP_dom"/>
</dbReference>
<dbReference type="CDD" id="cd00077">
    <property type="entry name" value="HDc"/>
    <property type="match status" value="1"/>
</dbReference>
<dbReference type="NCBIfam" id="TIGR00277">
    <property type="entry name" value="HDIG"/>
    <property type="match status" value="1"/>
</dbReference>
<gene>
    <name evidence="2" type="ORF">SAMN05216600_1035</name>
</gene>
<evidence type="ECO:0000313" key="2">
    <source>
        <dbReference type="EMBL" id="SEQ02072.1"/>
    </source>
</evidence>
<reference evidence="2 3" key="1">
    <citation type="submission" date="2016-10" db="EMBL/GenBank/DDBJ databases">
        <authorList>
            <person name="Varghese N."/>
            <person name="Submissions S."/>
        </authorList>
    </citation>
    <scope>NUCLEOTIDE SEQUENCE [LARGE SCALE GENOMIC DNA]</scope>
    <source>
        <strain evidence="2 3">CIP 109853</strain>
    </source>
</reference>
<dbReference type="EMBL" id="FOFP01000003">
    <property type="protein sequence ID" value="SEQ02072.1"/>
    <property type="molecule type" value="Genomic_DNA"/>
</dbReference>
<sequence>MPPSAHYIQPEQLCIGLYVQLDLSWWQHGFAFSQFKIRDQAQLDSLRQLNLPSLRYDPARSDCQPLPLSSEPPAPAAVPTKVDPQQLARDARAAQLRALRTRLAEVDRRFVQTSQQIKALNQTLRSRPEDAMKAAGEIVSAMVETLLGAPGVVLHSITGKAADDSYFHALNVTVLSLLLGRQLGLDSEACHILGLGALLHDIGQLEIPSKVLLKREPLTRPEQQLVQLHCSFGQRMGEKLMFDDEVLRIIMEHHEHCDGSGYPRGLHEPAIGRLSRLVAITNQFDNLCNPLDPRAALSPHEALAMMFKHQRSRFDEVALKAFIRCMGIYPPGSLVQLDDQRYALVLGMNPEKPLRPTLMLHDAELPKHEALILDLEQNPQHSIERSLRPTEVPLQVLEYLSPRRQLSYHIEPGHGRR</sequence>
<keyword evidence="3" id="KW-1185">Reference proteome</keyword>